<dbReference type="CDD" id="cd03467">
    <property type="entry name" value="Rieske"/>
    <property type="match status" value="1"/>
</dbReference>
<dbReference type="STRING" id="161355.PS9374_04118"/>
<dbReference type="PRINTS" id="PR00162">
    <property type="entry name" value="RIESKE"/>
</dbReference>
<gene>
    <name evidence="11" type="ORF">PS9374_04118</name>
</gene>
<feature type="domain" description="Rieske" evidence="10">
    <location>
        <begin position="48"/>
        <end position="140"/>
    </location>
</feature>
<keyword evidence="11" id="KW-0560">Oxidoreductase</keyword>
<evidence type="ECO:0000259" key="10">
    <source>
        <dbReference type="PROSITE" id="PS51296"/>
    </source>
</evidence>
<reference evidence="12" key="2">
    <citation type="submission" date="2016-04" db="EMBL/GenBank/DDBJ databases">
        <title>Planomonospora sphaerica JCM9374 whole genome shotgun sequence.</title>
        <authorList>
            <person name="Suzuki T."/>
            <person name="Dohra H."/>
            <person name="Kodani S."/>
        </authorList>
    </citation>
    <scope>NUCLEOTIDE SEQUENCE [LARGE SCALE GENOMIC DNA]</scope>
    <source>
        <strain evidence="12">JCM 9374</strain>
    </source>
</reference>
<keyword evidence="11" id="KW-0223">Dioxygenase</keyword>
<dbReference type="PANTHER" id="PTHR10134">
    <property type="entry name" value="CYTOCHROME B-C1 COMPLEX SUBUNIT RIESKE, MITOCHONDRIAL"/>
    <property type="match status" value="1"/>
</dbReference>
<keyword evidence="3" id="KW-0001">2Fe-2S</keyword>
<dbReference type="RefSeq" id="WP_084008582.1">
    <property type="nucleotide sequence ID" value="NZ_BDCX01000010.1"/>
</dbReference>
<evidence type="ECO:0000256" key="5">
    <source>
        <dbReference type="ARBA" id="ARBA00023004"/>
    </source>
</evidence>
<dbReference type="GO" id="GO:0046872">
    <property type="term" value="F:metal ion binding"/>
    <property type="evidence" value="ECO:0007669"/>
    <property type="project" value="UniProtKB-KW"/>
</dbReference>
<keyword evidence="4" id="KW-0479">Metal-binding</keyword>
<evidence type="ECO:0000313" key="11">
    <source>
        <dbReference type="EMBL" id="GAT68453.1"/>
    </source>
</evidence>
<keyword evidence="5" id="KW-0408">Iron</keyword>
<keyword evidence="6" id="KW-0411">Iron-sulfur</keyword>
<name>A0A171DH50_9ACTN</name>
<dbReference type="Pfam" id="PF00355">
    <property type="entry name" value="Rieske"/>
    <property type="match status" value="1"/>
</dbReference>
<dbReference type="OrthoDB" id="25106at2"/>
<dbReference type="InterPro" id="IPR005805">
    <property type="entry name" value="Rieske_Fe-S_prot_C"/>
</dbReference>
<proteinExistence type="predicted"/>
<sequence>MSSSDGSAMPTRRHVIGAAGAVACGAALAGCAAGPPGPAVVPPGVKGQVVAKVADVPVGGGMVLTKWKIVIAQPTAGVFKAFSASCPHRGCAVSRPAEGVIRCPCHGSEFDAVSGKCLKGPAEAPLAEFALRVEGDGIVMV</sequence>
<comment type="function">
    <text evidence="1">Iron-sulfur subunit of the cytochrome bc1 complex, an essential component of the respiratory electron transport chain required for ATP synthesis. The bc1 complex catalyzes the oxidation of menaquinol and the reduction of cytochrome c in the respiratory chain. The bc1 complex operates through a Q-cycle mechanism that couples electron transfer to generation of the proton gradient that drives ATP synthesis.</text>
</comment>
<evidence type="ECO:0000256" key="7">
    <source>
        <dbReference type="ARBA" id="ARBA00023157"/>
    </source>
</evidence>
<dbReference type="AlphaFoldDB" id="A0A171DH50"/>
<dbReference type="Gene3D" id="2.102.10.10">
    <property type="entry name" value="Rieske [2Fe-2S] iron-sulphur domain"/>
    <property type="match status" value="1"/>
</dbReference>
<dbReference type="GO" id="GO:0051213">
    <property type="term" value="F:dioxygenase activity"/>
    <property type="evidence" value="ECO:0007669"/>
    <property type="project" value="UniProtKB-KW"/>
</dbReference>
<dbReference type="GO" id="GO:0051537">
    <property type="term" value="F:2 iron, 2 sulfur cluster binding"/>
    <property type="evidence" value="ECO:0007669"/>
    <property type="project" value="UniProtKB-KW"/>
</dbReference>
<dbReference type="GO" id="GO:0016705">
    <property type="term" value="F:oxidoreductase activity, acting on paired donors, with incorporation or reduction of molecular oxygen"/>
    <property type="evidence" value="ECO:0007669"/>
    <property type="project" value="UniProtKB-ARBA"/>
</dbReference>
<evidence type="ECO:0000256" key="2">
    <source>
        <dbReference type="ARBA" id="ARBA00015816"/>
    </source>
</evidence>
<evidence type="ECO:0000256" key="1">
    <source>
        <dbReference type="ARBA" id="ARBA00002494"/>
    </source>
</evidence>
<dbReference type="InterPro" id="IPR006311">
    <property type="entry name" value="TAT_signal"/>
</dbReference>
<evidence type="ECO:0000256" key="3">
    <source>
        <dbReference type="ARBA" id="ARBA00022714"/>
    </source>
</evidence>
<evidence type="ECO:0000256" key="4">
    <source>
        <dbReference type="ARBA" id="ARBA00022723"/>
    </source>
</evidence>
<dbReference type="EMBL" id="BDCX01000010">
    <property type="protein sequence ID" value="GAT68453.1"/>
    <property type="molecule type" value="Genomic_DNA"/>
</dbReference>
<evidence type="ECO:0000256" key="6">
    <source>
        <dbReference type="ARBA" id="ARBA00023014"/>
    </source>
</evidence>
<protein>
    <recommendedName>
        <fullName evidence="2">Cytochrome bc1 complex Rieske iron-sulfur subunit</fullName>
    </recommendedName>
    <alternativeName>
        <fullName evidence="8">Cytochrome bc1 reductase complex subunit QcrA</fullName>
    </alternativeName>
</protein>
<reference evidence="11 12" key="1">
    <citation type="journal article" date="2016" name="Genome Announc.">
        <title>Draft Genome Sequence of Planomonospora sphaerica JCM9374, a Rare Actinomycete.</title>
        <authorList>
            <person name="Dohra H."/>
            <person name="Suzuki T."/>
            <person name="Inoue Y."/>
            <person name="Kodani S."/>
        </authorList>
    </citation>
    <scope>NUCLEOTIDE SEQUENCE [LARGE SCALE GENOMIC DNA]</scope>
    <source>
        <strain evidence="11 12">JCM 9374</strain>
    </source>
</reference>
<keyword evidence="7" id="KW-1015">Disulfide bond</keyword>
<dbReference type="PROSITE" id="PS51296">
    <property type="entry name" value="RIESKE"/>
    <property type="match status" value="1"/>
</dbReference>
<dbReference type="InterPro" id="IPR017941">
    <property type="entry name" value="Rieske_2Fe-2S"/>
</dbReference>
<keyword evidence="12" id="KW-1185">Reference proteome</keyword>
<organism evidence="11 12">
    <name type="scientific">Planomonospora sphaerica</name>
    <dbReference type="NCBI Taxonomy" id="161355"/>
    <lineage>
        <taxon>Bacteria</taxon>
        <taxon>Bacillati</taxon>
        <taxon>Actinomycetota</taxon>
        <taxon>Actinomycetes</taxon>
        <taxon>Streptosporangiales</taxon>
        <taxon>Streptosporangiaceae</taxon>
        <taxon>Planomonospora</taxon>
    </lineage>
</organism>
<dbReference type="SUPFAM" id="SSF50022">
    <property type="entry name" value="ISP domain"/>
    <property type="match status" value="1"/>
</dbReference>
<accession>A0A171DH50</accession>
<evidence type="ECO:0000256" key="8">
    <source>
        <dbReference type="ARBA" id="ARBA00029586"/>
    </source>
</evidence>
<dbReference type="InterPro" id="IPR036922">
    <property type="entry name" value="Rieske_2Fe-2S_sf"/>
</dbReference>
<dbReference type="Proteomes" id="UP000077701">
    <property type="component" value="Unassembled WGS sequence"/>
</dbReference>
<dbReference type="GO" id="GO:0016020">
    <property type="term" value="C:membrane"/>
    <property type="evidence" value="ECO:0007669"/>
    <property type="project" value="InterPro"/>
</dbReference>
<evidence type="ECO:0000313" key="12">
    <source>
        <dbReference type="Proteomes" id="UP000077701"/>
    </source>
</evidence>
<comment type="cofactor">
    <cofactor evidence="9">
        <name>[2Fe-2S] cluster</name>
        <dbReference type="ChEBI" id="CHEBI:190135"/>
    </cofactor>
</comment>
<evidence type="ECO:0000256" key="9">
    <source>
        <dbReference type="ARBA" id="ARBA00034078"/>
    </source>
</evidence>
<dbReference type="GO" id="GO:0004497">
    <property type="term" value="F:monooxygenase activity"/>
    <property type="evidence" value="ECO:0007669"/>
    <property type="project" value="UniProtKB-ARBA"/>
</dbReference>
<dbReference type="InterPro" id="IPR014349">
    <property type="entry name" value="Rieske_Fe-S_prot"/>
</dbReference>
<dbReference type="PROSITE" id="PS51318">
    <property type="entry name" value="TAT"/>
    <property type="match status" value="1"/>
</dbReference>
<comment type="caution">
    <text evidence="11">The sequence shown here is derived from an EMBL/GenBank/DDBJ whole genome shotgun (WGS) entry which is preliminary data.</text>
</comment>